<reference evidence="11 12" key="1">
    <citation type="submission" date="2024-02" db="EMBL/GenBank/DDBJ databases">
        <authorList>
            <person name="Vignale AGUSTIN F."/>
            <person name="Sosa J E."/>
            <person name="Modenutti C."/>
        </authorList>
    </citation>
    <scope>NUCLEOTIDE SEQUENCE [LARGE SCALE GENOMIC DNA]</scope>
</reference>
<dbReference type="GO" id="GO:0009734">
    <property type="term" value="P:auxin-activated signaling pathway"/>
    <property type="evidence" value="ECO:0007669"/>
    <property type="project" value="UniProtKB-UniRule"/>
</dbReference>
<dbReference type="SUPFAM" id="SSF101936">
    <property type="entry name" value="DNA-binding pseudobarrel domain"/>
    <property type="match status" value="1"/>
</dbReference>
<evidence type="ECO:0000256" key="2">
    <source>
        <dbReference type="ARBA" id="ARBA00007853"/>
    </source>
</evidence>
<dbReference type="EMBL" id="CAUOFW020006724">
    <property type="protein sequence ID" value="CAK9175927.1"/>
    <property type="molecule type" value="Genomic_DNA"/>
</dbReference>
<dbReference type="InterPro" id="IPR015300">
    <property type="entry name" value="DNA-bd_pseudobarrel_sf"/>
</dbReference>
<evidence type="ECO:0000256" key="8">
    <source>
        <dbReference type="RuleBase" id="RU004549"/>
    </source>
</evidence>
<dbReference type="Gene3D" id="3.10.20.90">
    <property type="entry name" value="Phosphatidylinositol 3-kinase Catalytic Subunit, Chain A, domain 1"/>
    <property type="match status" value="1"/>
</dbReference>
<gene>
    <name evidence="11" type="ORF">ILEXP_LOCUS45756</name>
</gene>
<dbReference type="AlphaFoldDB" id="A0ABC8U2Q2"/>
<dbReference type="InterPro" id="IPR033389">
    <property type="entry name" value="AUX/IAA_dom"/>
</dbReference>
<dbReference type="Pfam" id="PF02309">
    <property type="entry name" value="AUX_IAA"/>
    <property type="match status" value="1"/>
</dbReference>
<evidence type="ECO:0000256" key="6">
    <source>
        <dbReference type="ARBA" id="ARBA00023242"/>
    </source>
</evidence>
<keyword evidence="3 8" id="KW-0805">Transcription regulation</keyword>
<dbReference type="Gene3D" id="2.30.30.1040">
    <property type="match status" value="1"/>
</dbReference>
<keyword evidence="4" id="KW-0238">DNA-binding</keyword>
<keyword evidence="8" id="KW-0678">Repressor</keyword>
<dbReference type="InterPro" id="IPR044835">
    <property type="entry name" value="ARF_plant"/>
</dbReference>
<dbReference type="PANTHER" id="PTHR31384">
    <property type="entry name" value="AUXIN RESPONSE FACTOR 4-RELATED"/>
    <property type="match status" value="1"/>
</dbReference>
<evidence type="ECO:0000256" key="5">
    <source>
        <dbReference type="ARBA" id="ARBA00023163"/>
    </source>
</evidence>
<comment type="subcellular location">
    <subcellularLocation>
        <location evidence="1 8">Nucleus</location>
    </subcellularLocation>
</comment>
<evidence type="ECO:0000256" key="7">
    <source>
        <dbReference type="ARBA" id="ARBA00023294"/>
    </source>
</evidence>
<comment type="subunit">
    <text evidence="8">Homodimers and heterodimers.</text>
</comment>
<dbReference type="Pfam" id="PF06507">
    <property type="entry name" value="ARF_AD"/>
    <property type="match status" value="1"/>
</dbReference>
<dbReference type="InterPro" id="IPR053793">
    <property type="entry name" value="PB1-like"/>
</dbReference>
<organism evidence="11 12">
    <name type="scientific">Ilex paraguariensis</name>
    <name type="common">yerba mate</name>
    <dbReference type="NCBI Taxonomy" id="185542"/>
    <lineage>
        <taxon>Eukaryota</taxon>
        <taxon>Viridiplantae</taxon>
        <taxon>Streptophyta</taxon>
        <taxon>Embryophyta</taxon>
        <taxon>Tracheophyta</taxon>
        <taxon>Spermatophyta</taxon>
        <taxon>Magnoliopsida</taxon>
        <taxon>eudicotyledons</taxon>
        <taxon>Gunneridae</taxon>
        <taxon>Pentapetalae</taxon>
        <taxon>asterids</taxon>
        <taxon>campanulids</taxon>
        <taxon>Aquifoliales</taxon>
        <taxon>Aquifoliaceae</taxon>
        <taxon>Ilex</taxon>
    </lineage>
</organism>
<dbReference type="PROSITE" id="PS51745">
    <property type="entry name" value="PB1"/>
    <property type="match status" value="1"/>
</dbReference>
<feature type="compositionally biased region" description="Polar residues" evidence="9">
    <location>
        <begin position="131"/>
        <end position="142"/>
    </location>
</feature>
<feature type="domain" description="PB1" evidence="10">
    <location>
        <begin position="577"/>
        <end position="659"/>
    </location>
</feature>
<comment type="similarity">
    <text evidence="2">Belongs to the ARF family.</text>
</comment>
<dbReference type="Gene3D" id="2.40.330.10">
    <property type="entry name" value="DNA-binding pseudobarrel domain"/>
    <property type="match status" value="1"/>
</dbReference>
<keyword evidence="5 8" id="KW-0804">Transcription</keyword>
<keyword evidence="6 8" id="KW-0539">Nucleus</keyword>
<evidence type="ECO:0000256" key="9">
    <source>
        <dbReference type="SAM" id="MobiDB-lite"/>
    </source>
</evidence>
<comment type="function">
    <text evidence="8">Aux/IAA proteins are short-lived transcriptional factors that function as repressors of early auxin response genes at low auxin concentrations.</text>
</comment>
<feature type="compositionally biased region" description="Low complexity" evidence="9">
    <location>
        <begin position="470"/>
        <end position="484"/>
    </location>
</feature>
<name>A0ABC8U2Q2_9AQUA</name>
<evidence type="ECO:0000256" key="4">
    <source>
        <dbReference type="ARBA" id="ARBA00023125"/>
    </source>
</evidence>
<protein>
    <recommendedName>
        <fullName evidence="8">Auxin-responsive protein</fullName>
    </recommendedName>
</protein>
<sequence length="671" mass="74157">MVSWSKGEGSSSLPMVGAEKLRCSTDDPHPIESKAKGWQNDIYTQLWLACAGPLVNVPHAGDKVYYFPQGHLEQVEAYMNQDDNVEMPIYNLPSKILCKVVYIHLQGEEPSLEDGTSLPLPKKSHARTFSKKLTPSDTSTHGGFSVPKRKADECFPPLVGPVSATSRASTGGTGFAWIRMVLPSYISCGENGELKVGLRRAVKPQYSASASVLSSHSMQHGILASAFHAISTGTMFTVYYRPWTSPAEFLIPFDQYMRSAEVDYSIGTRFKMQFESEECSENRCPKFAGTVVGIEDIDRIRWPGSEWRSLKVQWDATAKMLVHPERVSPWSIEPIGITKKKCKAIVPHPKRARPFDTRAAALVKDGSMKRSVECPSQRQLGVLQGQEIRTVGTQIHGESTQSSSPHFTPQPHPGWGQMQQLGLENQLPFRIHQAFRPQPDNTIAFPGGAPPNWRVANSWSSTFSSCGTHNNSEASNVNSNSSASQDWKASEEKDVTEAARVKPNGSRNCLLFGVNICNNHSELPSLQIESTSELTSLCSVPPAVSQLRISETIHISEKLESISASLPEKPCGNCCSRTCTKVVKYGTALGRSVHLAHFDGYIELICELDKMFNFEGALLDGSSDWHVTYKDGEGNMMLLGDFPWPVFQVMVRKLFICPKEDVDKVDLSLSK</sequence>
<keyword evidence="12" id="KW-1185">Reference proteome</keyword>
<dbReference type="Proteomes" id="UP001642360">
    <property type="component" value="Unassembled WGS sequence"/>
</dbReference>
<feature type="region of interest" description="Disordered" evidence="9">
    <location>
        <begin position="111"/>
        <end position="145"/>
    </location>
</feature>
<evidence type="ECO:0000313" key="12">
    <source>
        <dbReference type="Proteomes" id="UP001642360"/>
    </source>
</evidence>
<comment type="similarity">
    <text evidence="8">Belongs to the Aux/IAA family.</text>
</comment>
<comment type="caution">
    <text evidence="11">The sequence shown here is derived from an EMBL/GenBank/DDBJ whole genome shotgun (WGS) entry which is preliminary data.</text>
</comment>
<dbReference type="GO" id="GO:0003677">
    <property type="term" value="F:DNA binding"/>
    <property type="evidence" value="ECO:0007669"/>
    <property type="project" value="UniProtKB-KW"/>
</dbReference>
<feature type="region of interest" description="Disordered" evidence="9">
    <location>
        <begin position="464"/>
        <end position="491"/>
    </location>
</feature>
<accession>A0ABC8U2Q2</accession>
<dbReference type="SUPFAM" id="SSF54277">
    <property type="entry name" value="CAD &amp; PB1 domains"/>
    <property type="match status" value="1"/>
</dbReference>
<evidence type="ECO:0000256" key="1">
    <source>
        <dbReference type="ARBA" id="ARBA00004123"/>
    </source>
</evidence>
<dbReference type="GO" id="GO:0005634">
    <property type="term" value="C:nucleus"/>
    <property type="evidence" value="ECO:0007669"/>
    <property type="project" value="UniProtKB-SubCell"/>
</dbReference>
<proteinExistence type="inferred from homology"/>
<dbReference type="InterPro" id="IPR010525">
    <property type="entry name" value="ARF_dom"/>
</dbReference>
<dbReference type="PANTHER" id="PTHR31384:SF25">
    <property type="entry name" value="AUXIN RESPONSE FACTOR"/>
    <property type="match status" value="1"/>
</dbReference>
<evidence type="ECO:0000313" key="11">
    <source>
        <dbReference type="EMBL" id="CAK9175927.1"/>
    </source>
</evidence>
<dbReference type="FunFam" id="2.30.30.1040:FF:000001">
    <property type="entry name" value="Auxin response factor"/>
    <property type="match status" value="1"/>
</dbReference>
<keyword evidence="7 8" id="KW-0927">Auxin signaling pathway</keyword>
<evidence type="ECO:0000256" key="3">
    <source>
        <dbReference type="ARBA" id="ARBA00023015"/>
    </source>
</evidence>
<evidence type="ECO:0000259" key="10">
    <source>
        <dbReference type="PROSITE" id="PS51745"/>
    </source>
</evidence>